<organism evidence="2 3">
    <name type="scientific">Plasmodium falciparum (isolate Palo Alto / Uganda)</name>
    <dbReference type="NCBI Taxonomy" id="57270"/>
    <lineage>
        <taxon>Eukaryota</taxon>
        <taxon>Sar</taxon>
        <taxon>Alveolata</taxon>
        <taxon>Apicomplexa</taxon>
        <taxon>Aconoidasida</taxon>
        <taxon>Haemosporida</taxon>
        <taxon>Plasmodiidae</taxon>
        <taxon>Plasmodium</taxon>
        <taxon>Plasmodium (Laverania)</taxon>
    </lineage>
</organism>
<dbReference type="InterPro" id="IPR053708">
    <property type="entry name" value="Ribosomal_LSU_eL42"/>
</dbReference>
<dbReference type="Proteomes" id="UP000019103">
    <property type="component" value="Unassembled WGS sequence"/>
</dbReference>
<dbReference type="OrthoDB" id="2967263at2759"/>
<gene>
    <name evidence="2" type="ORF">PFUGPA_05895</name>
</gene>
<evidence type="ECO:0000256" key="1">
    <source>
        <dbReference type="SAM" id="Phobius"/>
    </source>
</evidence>
<evidence type="ECO:0000313" key="3">
    <source>
        <dbReference type="Proteomes" id="UP000019103"/>
    </source>
</evidence>
<reference evidence="2 3" key="1">
    <citation type="submission" date="2013-02" db="EMBL/GenBank/DDBJ databases">
        <title>The Genome Annotation of Plasmodium falciparum Palo Alto/Uganda.</title>
        <authorList>
            <consortium name="The Broad Institute Genome Sequencing Platform"/>
            <consortium name="The Broad Institute Genome Sequencing Center for Infectious Disease"/>
            <person name="Neafsey D."/>
            <person name="Hoffman S."/>
            <person name="Volkman S."/>
            <person name="Rosenthal P."/>
            <person name="Walker B."/>
            <person name="Young S.K."/>
            <person name="Zeng Q."/>
            <person name="Gargeya S."/>
            <person name="Fitzgerald M."/>
            <person name="Haas B."/>
            <person name="Abouelleil A."/>
            <person name="Allen A.W."/>
            <person name="Alvarado L."/>
            <person name="Arachchi H.M."/>
            <person name="Berlin A.M."/>
            <person name="Chapman S.B."/>
            <person name="Gainer-Dewar J."/>
            <person name="Goldberg J."/>
            <person name="Griggs A."/>
            <person name="Gujja S."/>
            <person name="Hansen M."/>
            <person name="Howarth C."/>
            <person name="Imamovic A."/>
            <person name="Ireland A."/>
            <person name="Larimer J."/>
            <person name="McCowan C."/>
            <person name="Murphy C."/>
            <person name="Pearson M."/>
            <person name="Poon T.W."/>
            <person name="Priest M."/>
            <person name="Roberts A."/>
            <person name="Saif S."/>
            <person name="Shea T."/>
            <person name="Sisk P."/>
            <person name="Sykes S."/>
            <person name="Wortman J."/>
            <person name="Nusbaum C."/>
            <person name="Birren B."/>
        </authorList>
    </citation>
    <scope>NUCLEOTIDE SEQUENCE [LARGE SCALE GENOMIC DNA]</scope>
    <source>
        <strain evidence="2 3">Palo Alto/Uganda</strain>
    </source>
</reference>
<keyword evidence="1" id="KW-0812">Transmembrane</keyword>
<protein>
    <submittedName>
        <fullName evidence="2">60S ribosomal protein L44</fullName>
    </submittedName>
</protein>
<dbReference type="EMBL" id="KI927394">
    <property type="protein sequence ID" value="ETW52282.1"/>
    <property type="molecule type" value="Genomic_DNA"/>
</dbReference>
<keyword evidence="2" id="KW-0687">Ribonucleoprotein</keyword>
<keyword evidence="1" id="KW-1133">Transmembrane helix</keyword>
<reference evidence="2 3" key="2">
    <citation type="submission" date="2013-02" db="EMBL/GenBank/DDBJ databases">
        <title>The Genome Sequence of Plasmodium falciparum Palo Alto/Uganda.</title>
        <authorList>
            <consortium name="The Broad Institute Genome Sequencing Platform"/>
            <consortium name="The Broad Institute Genome Sequencing Center for Infectious Disease"/>
            <person name="Neafsey D."/>
            <person name="Cheeseman I."/>
            <person name="Volkman S."/>
            <person name="Adams J."/>
            <person name="Walker B."/>
            <person name="Young S.K."/>
            <person name="Zeng Q."/>
            <person name="Gargeya S."/>
            <person name="Fitzgerald M."/>
            <person name="Haas B."/>
            <person name="Abouelleil A."/>
            <person name="Alvarado L."/>
            <person name="Arachchi H.M."/>
            <person name="Berlin A.M."/>
            <person name="Chapman S.B."/>
            <person name="Dewar J."/>
            <person name="Goldberg J."/>
            <person name="Griggs A."/>
            <person name="Gujja S."/>
            <person name="Hansen M."/>
            <person name="Howarth C."/>
            <person name="Imamovic A."/>
            <person name="Larimer J."/>
            <person name="McCowan C."/>
            <person name="Murphy C."/>
            <person name="Neiman D."/>
            <person name="Pearson M."/>
            <person name="Priest M."/>
            <person name="Roberts A."/>
            <person name="Saif S."/>
            <person name="Shea T."/>
            <person name="Sisk P."/>
            <person name="Sykes S."/>
            <person name="Wortman J."/>
            <person name="Nusbaum C."/>
            <person name="Birren B."/>
        </authorList>
    </citation>
    <scope>NUCLEOTIDE SEQUENCE [LARGE SCALE GENOMIC DNA]</scope>
    <source>
        <strain evidence="2 3">Palo Alto/Uganda</strain>
    </source>
</reference>
<name>W4IS64_PLAFP</name>
<keyword evidence="2" id="KW-0689">Ribosomal protein</keyword>
<dbReference type="Gene3D" id="3.10.450.80">
    <property type="match status" value="1"/>
</dbReference>
<keyword evidence="1" id="KW-0472">Membrane</keyword>
<dbReference type="GO" id="GO:0005840">
    <property type="term" value="C:ribosome"/>
    <property type="evidence" value="ECO:0007669"/>
    <property type="project" value="UniProtKB-KW"/>
</dbReference>
<sequence>MTFYFECTKCKKKRFQTMKRCKTFEMGADKKKKGGARIRLMHKYNTPFYNINTITHSINIVYTYIFLQLIANVIKYSQKNKLNRKI</sequence>
<proteinExistence type="predicted"/>
<feature type="transmembrane region" description="Helical" evidence="1">
    <location>
        <begin position="54"/>
        <end position="74"/>
    </location>
</feature>
<dbReference type="AlphaFoldDB" id="W4IS64"/>
<evidence type="ECO:0000313" key="2">
    <source>
        <dbReference type="EMBL" id="ETW52282.1"/>
    </source>
</evidence>
<accession>W4IS64</accession>